<comment type="caution">
    <text evidence="2">The sequence shown here is derived from an EMBL/GenBank/DDBJ whole genome shotgun (WGS) entry which is preliminary data.</text>
</comment>
<reference evidence="2 3" key="1">
    <citation type="submission" date="2022-04" db="EMBL/GenBank/DDBJ databases">
        <title>Positive selection, recombination, and allopatry shape intraspecific diversity of widespread and dominant cyanobacteria.</title>
        <authorList>
            <person name="Wei J."/>
            <person name="Shu W."/>
            <person name="Hu C."/>
        </authorList>
    </citation>
    <scope>NUCLEOTIDE SEQUENCE [LARGE SCALE GENOMIC DNA]</scope>
    <source>
        <strain evidence="2 3">GB2-A5</strain>
    </source>
</reference>
<sequence>MPAPDAYVNLGDSASNPLIISPMSEEAEATDYQEETEDAERSTAASEGE</sequence>
<dbReference type="Proteomes" id="UP001442494">
    <property type="component" value="Unassembled WGS sequence"/>
</dbReference>
<proteinExistence type="predicted"/>
<name>A0ABV0JN36_9CYAN</name>
<gene>
    <name evidence="2" type="ORF">NDI37_10125</name>
</gene>
<protein>
    <submittedName>
        <fullName evidence="2">Uncharacterized protein</fullName>
    </submittedName>
</protein>
<feature type="region of interest" description="Disordered" evidence="1">
    <location>
        <begin position="1"/>
        <end position="49"/>
    </location>
</feature>
<accession>A0ABV0JN36</accession>
<evidence type="ECO:0000256" key="1">
    <source>
        <dbReference type="SAM" id="MobiDB-lite"/>
    </source>
</evidence>
<keyword evidence="3" id="KW-1185">Reference proteome</keyword>
<evidence type="ECO:0000313" key="2">
    <source>
        <dbReference type="EMBL" id="MEP0864825.1"/>
    </source>
</evidence>
<dbReference type="RefSeq" id="WP_199295356.1">
    <property type="nucleotide sequence ID" value="NZ_JAMPKK010000017.1"/>
</dbReference>
<feature type="compositionally biased region" description="Acidic residues" evidence="1">
    <location>
        <begin position="25"/>
        <end position="38"/>
    </location>
</feature>
<evidence type="ECO:0000313" key="3">
    <source>
        <dbReference type="Proteomes" id="UP001442494"/>
    </source>
</evidence>
<dbReference type="EMBL" id="JAMPKK010000017">
    <property type="protein sequence ID" value="MEP0864825.1"/>
    <property type="molecule type" value="Genomic_DNA"/>
</dbReference>
<organism evidence="2 3">
    <name type="scientific">Funiculus sociatus GB2-A5</name>
    <dbReference type="NCBI Taxonomy" id="2933946"/>
    <lineage>
        <taxon>Bacteria</taxon>
        <taxon>Bacillati</taxon>
        <taxon>Cyanobacteriota</taxon>
        <taxon>Cyanophyceae</taxon>
        <taxon>Coleofasciculales</taxon>
        <taxon>Coleofasciculaceae</taxon>
        <taxon>Funiculus</taxon>
    </lineage>
</organism>